<dbReference type="Proteomes" id="UP000244090">
    <property type="component" value="Unassembled WGS sequence"/>
</dbReference>
<accession>A0A2T6C1Z8</accession>
<dbReference type="Gene3D" id="3.20.20.80">
    <property type="entry name" value="Glycosidases"/>
    <property type="match status" value="1"/>
</dbReference>
<keyword evidence="4" id="KW-0732">Signal</keyword>
<keyword evidence="9" id="KW-1185">Reference proteome</keyword>
<comment type="function">
    <text evidence="1">Alpha-L-fucosidase is responsible for hydrolyzing the alpha-1,6-linked fucose joined to the reducing-end N-acetylglucosamine of the carbohydrate moieties of glycoproteins.</text>
</comment>
<dbReference type="InterPro" id="IPR057739">
    <property type="entry name" value="Glyco_hydro_29_N"/>
</dbReference>
<dbReference type="InterPro" id="IPR016286">
    <property type="entry name" value="FUC_metazoa-typ"/>
</dbReference>
<evidence type="ECO:0000259" key="7">
    <source>
        <dbReference type="Pfam" id="PF01120"/>
    </source>
</evidence>
<evidence type="ECO:0000256" key="6">
    <source>
        <dbReference type="ARBA" id="ARBA00023295"/>
    </source>
</evidence>
<dbReference type="RefSeq" id="WP_108114535.1">
    <property type="nucleotide sequence ID" value="NZ_QBKT01000003.1"/>
</dbReference>
<sequence length="595" mass="68121">MKKLRFVIVLMLVCIHYNFGQTGAYEKETKAEKAARMQWYTDARFGMFIHWGAYSVLDGEYKGKKQKGALGEWIMFNLKIPVKDYKKDVVGNFNPTEFDADTWVKYAHDTGMKYIVMTTKHHDGFALFQSETSDYNIVAQTPFKRDVIKELSDACKKYGLKFGVYYSQAQDWYHPGGFTPKKRWDNQQEGDYDTYFKTIVKGHVTELFSNYGEISLIWWDSARKVQNKELANEIGRELVKLQPNIIVNPRLSPTSQKDFQTFEQVIPGILTEDYNELCLTQNRSWSYKPSDTNWKEPAFLLKTLTHMVSIGGNFLFNVGPKPDGTFPQQAIEALQYIGDWMEVHNEAIYQTKASPFYKLPFGEAALKSENGQHSIYLFVYEWPKDGTLDVLGIKNNIASVSILGQKNTISVTNTANGIRISDLPKKAPHEAVSVIKIQISESLQIDEGYVKPNLDNTIQLTPLNALLTIKPQYDCIPFVAYHNDEPYFANWKNCIPTTKKNTGNKAHWKIEVAKKGRYKVNLRYATKVAGNIITLKNKQRLHVKLPNTNGLTNFQSFELGEIELTKGINTLTLTGGKKNELWDEIQIQSLELIKL</sequence>
<proteinExistence type="inferred from homology"/>
<dbReference type="InterPro" id="IPR017853">
    <property type="entry name" value="GH"/>
</dbReference>
<evidence type="ECO:0000256" key="1">
    <source>
        <dbReference type="ARBA" id="ARBA00004071"/>
    </source>
</evidence>
<dbReference type="GO" id="GO:0005764">
    <property type="term" value="C:lysosome"/>
    <property type="evidence" value="ECO:0007669"/>
    <property type="project" value="TreeGrafter"/>
</dbReference>
<evidence type="ECO:0000256" key="5">
    <source>
        <dbReference type="ARBA" id="ARBA00022801"/>
    </source>
</evidence>
<protein>
    <recommendedName>
        <fullName evidence="3">alpha-L-fucosidase</fullName>
        <ecNumber evidence="3">3.2.1.51</ecNumber>
    </recommendedName>
</protein>
<dbReference type="SUPFAM" id="SSF51445">
    <property type="entry name" value="(Trans)glycosidases"/>
    <property type="match status" value="1"/>
</dbReference>
<dbReference type="EMBL" id="QBKT01000003">
    <property type="protein sequence ID" value="PTX62335.1"/>
    <property type="molecule type" value="Genomic_DNA"/>
</dbReference>
<dbReference type="PRINTS" id="PR00741">
    <property type="entry name" value="GLHYDRLASE29"/>
</dbReference>
<dbReference type="Gene3D" id="2.60.40.1180">
    <property type="entry name" value="Golgi alpha-mannosidase II"/>
    <property type="match status" value="1"/>
</dbReference>
<dbReference type="PANTHER" id="PTHR10030">
    <property type="entry name" value="ALPHA-L-FUCOSIDASE"/>
    <property type="match status" value="1"/>
</dbReference>
<evidence type="ECO:0000256" key="3">
    <source>
        <dbReference type="ARBA" id="ARBA00012662"/>
    </source>
</evidence>
<dbReference type="GO" id="GO:0006004">
    <property type="term" value="P:fucose metabolic process"/>
    <property type="evidence" value="ECO:0007669"/>
    <property type="project" value="InterPro"/>
</dbReference>
<feature type="domain" description="Glycoside hydrolase family 29 N-terminal" evidence="7">
    <location>
        <begin position="21"/>
        <end position="346"/>
    </location>
</feature>
<dbReference type="AlphaFoldDB" id="A0A2T6C1Z8"/>
<dbReference type="Pfam" id="PF01120">
    <property type="entry name" value="Alpha_L_fucos"/>
    <property type="match status" value="1"/>
</dbReference>
<dbReference type="GO" id="GO:0004560">
    <property type="term" value="F:alpha-L-fucosidase activity"/>
    <property type="evidence" value="ECO:0007669"/>
    <property type="project" value="InterPro"/>
</dbReference>
<dbReference type="OrthoDB" id="1095333at2"/>
<dbReference type="GO" id="GO:0016139">
    <property type="term" value="P:glycoside catabolic process"/>
    <property type="evidence" value="ECO:0007669"/>
    <property type="project" value="TreeGrafter"/>
</dbReference>
<comment type="similarity">
    <text evidence="2">Belongs to the glycosyl hydrolase 29 family.</text>
</comment>
<evidence type="ECO:0000313" key="9">
    <source>
        <dbReference type="Proteomes" id="UP000244090"/>
    </source>
</evidence>
<dbReference type="InterPro" id="IPR000933">
    <property type="entry name" value="Glyco_hydro_29"/>
</dbReference>
<evidence type="ECO:0000256" key="2">
    <source>
        <dbReference type="ARBA" id="ARBA00007951"/>
    </source>
</evidence>
<comment type="caution">
    <text evidence="8">The sequence shown here is derived from an EMBL/GenBank/DDBJ whole genome shotgun (WGS) entry which is preliminary data.</text>
</comment>
<dbReference type="InterPro" id="IPR013780">
    <property type="entry name" value="Glyco_hydro_b"/>
</dbReference>
<reference evidence="8 9" key="1">
    <citation type="submission" date="2018-04" db="EMBL/GenBank/DDBJ databases">
        <title>Genomic Encyclopedia of Archaeal and Bacterial Type Strains, Phase II (KMG-II): from individual species to whole genera.</title>
        <authorList>
            <person name="Goeker M."/>
        </authorList>
    </citation>
    <scope>NUCLEOTIDE SEQUENCE [LARGE SCALE GENOMIC DNA]</scope>
    <source>
        <strain evidence="8 9">DSM 25731</strain>
    </source>
</reference>
<dbReference type="Gene3D" id="2.60.120.260">
    <property type="entry name" value="Galactose-binding domain-like"/>
    <property type="match status" value="1"/>
</dbReference>
<gene>
    <name evidence="8" type="ORF">C8N46_103435</name>
</gene>
<dbReference type="SMART" id="SM00812">
    <property type="entry name" value="Alpha_L_fucos"/>
    <property type="match status" value="1"/>
</dbReference>
<evidence type="ECO:0000256" key="4">
    <source>
        <dbReference type="ARBA" id="ARBA00022729"/>
    </source>
</evidence>
<name>A0A2T6C1Z8_9FLAO</name>
<evidence type="ECO:0000313" key="8">
    <source>
        <dbReference type="EMBL" id="PTX62335.1"/>
    </source>
</evidence>
<keyword evidence="5" id="KW-0378">Hydrolase</keyword>
<dbReference type="InterPro" id="IPR008979">
    <property type="entry name" value="Galactose-bd-like_sf"/>
</dbReference>
<dbReference type="SUPFAM" id="SSF49785">
    <property type="entry name" value="Galactose-binding domain-like"/>
    <property type="match status" value="1"/>
</dbReference>
<keyword evidence="6" id="KW-0326">Glycosidase</keyword>
<dbReference type="EC" id="3.2.1.51" evidence="3"/>
<organism evidence="8 9">
    <name type="scientific">Kordia periserrulae</name>
    <dbReference type="NCBI Taxonomy" id="701523"/>
    <lineage>
        <taxon>Bacteria</taxon>
        <taxon>Pseudomonadati</taxon>
        <taxon>Bacteroidota</taxon>
        <taxon>Flavobacteriia</taxon>
        <taxon>Flavobacteriales</taxon>
        <taxon>Flavobacteriaceae</taxon>
        <taxon>Kordia</taxon>
    </lineage>
</organism>
<dbReference type="PANTHER" id="PTHR10030:SF37">
    <property type="entry name" value="ALPHA-L-FUCOSIDASE-RELATED"/>
    <property type="match status" value="1"/>
</dbReference>